<feature type="region of interest" description="Disordered" evidence="4">
    <location>
        <begin position="1"/>
        <end position="23"/>
    </location>
</feature>
<sequence length="144" mass="16326">MSAERKHDTSVGNDVANHPAETIRRSSNLTMQVVLRRDLLEKLEWPVGPLMAQAAHAATAVMVKYREHENVKSYEQDLDNMRKARQIPDESQLLFLRDALETADIGHYLVSRLSDIHVMCSYIGEWNHSGRNSRKPFPGPFAGS</sequence>
<evidence type="ECO:0000256" key="1">
    <source>
        <dbReference type="ARBA" id="ARBA00013260"/>
    </source>
</evidence>
<evidence type="ECO:0000313" key="5">
    <source>
        <dbReference type="EMBL" id="KAG7562298.1"/>
    </source>
</evidence>
<dbReference type="PANTHER" id="PTHR46194">
    <property type="entry name" value="PEPTIDYL-TRNA HYDROLASE PTRHD1-RELATED"/>
    <property type="match status" value="1"/>
</dbReference>
<evidence type="ECO:0000313" key="6">
    <source>
        <dbReference type="Proteomes" id="UP000812966"/>
    </source>
</evidence>
<dbReference type="EC" id="3.1.1.29" evidence="1"/>
<proteinExistence type="predicted"/>
<dbReference type="SUPFAM" id="SSF102462">
    <property type="entry name" value="Peptidyl-tRNA hydrolase II"/>
    <property type="match status" value="1"/>
</dbReference>
<organism evidence="5 6">
    <name type="scientific">Filobasidium floriforme</name>
    <dbReference type="NCBI Taxonomy" id="5210"/>
    <lineage>
        <taxon>Eukaryota</taxon>
        <taxon>Fungi</taxon>
        <taxon>Dikarya</taxon>
        <taxon>Basidiomycota</taxon>
        <taxon>Agaricomycotina</taxon>
        <taxon>Tremellomycetes</taxon>
        <taxon>Filobasidiales</taxon>
        <taxon>Filobasidiaceae</taxon>
        <taxon>Filobasidium</taxon>
    </lineage>
</organism>
<dbReference type="InterPro" id="IPR042237">
    <property type="entry name" value="PTRHD1"/>
</dbReference>
<comment type="caution">
    <text evidence="5">The sequence shown here is derived from an EMBL/GenBank/DDBJ whole genome shotgun (WGS) entry which is preliminary data.</text>
</comment>
<keyword evidence="2" id="KW-0378">Hydrolase</keyword>
<dbReference type="Pfam" id="PF01981">
    <property type="entry name" value="PTH2"/>
    <property type="match status" value="1"/>
</dbReference>
<evidence type="ECO:0000256" key="4">
    <source>
        <dbReference type="SAM" id="MobiDB-lite"/>
    </source>
</evidence>
<reference evidence="5" key="1">
    <citation type="submission" date="2020-04" db="EMBL/GenBank/DDBJ databases">
        <title>Analysis of mating type loci in Filobasidium floriforme.</title>
        <authorList>
            <person name="Nowrousian M."/>
        </authorList>
    </citation>
    <scope>NUCLEOTIDE SEQUENCE</scope>
    <source>
        <strain evidence="5">CBS 6242</strain>
    </source>
</reference>
<dbReference type="PANTHER" id="PTHR46194:SF1">
    <property type="entry name" value="PEPTIDYL-TRNA HYDROLASE PTRHD1-RELATED"/>
    <property type="match status" value="1"/>
</dbReference>
<dbReference type="Proteomes" id="UP000812966">
    <property type="component" value="Unassembled WGS sequence"/>
</dbReference>
<dbReference type="InterPro" id="IPR002833">
    <property type="entry name" value="PTH2"/>
</dbReference>
<evidence type="ECO:0000256" key="3">
    <source>
        <dbReference type="ARBA" id="ARBA00048707"/>
    </source>
</evidence>
<name>A0A8K0JN23_9TREE</name>
<dbReference type="EMBL" id="JABELV010000035">
    <property type="protein sequence ID" value="KAG7562298.1"/>
    <property type="molecule type" value="Genomic_DNA"/>
</dbReference>
<dbReference type="Gene3D" id="3.40.1490.10">
    <property type="entry name" value="Bit1"/>
    <property type="match status" value="1"/>
</dbReference>
<evidence type="ECO:0000256" key="2">
    <source>
        <dbReference type="ARBA" id="ARBA00022801"/>
    </source>
</evidence>
<gene>
    <name evidence="5" type="ORF">FFLO_02286</name>
</gene>
<dbReference type="AlphaFoldDB" id="A0A8K0JN23"/>
<accession>A0A8K0JN23</accession>
<comment type="catalytic activity">
    <reaction evidence="3">
        <text>an N-acyl-L-alpha-aminoacyl-tRNA + H2O = an N-acyl-L-amino acid + a tRNA + H(+)</text>
        <dbReference type="Rhea" id="RHEA:54448"/>
        <dbReference type="Rhea" id="RHEA-COMP:10123"/>
        <dbReference type="Rhea" id="RHEA-COMP:13883"/>
        <dbReference type="ChEBI" id="CHEBI:15377"/>
        <dbReference type="ChEBI" id="CHEBI:15378"/>
        <dbReference type="ChEBI" id="CHEBI:59874"/>
        <dbReference type="ChEBI" id="CHEBI:78442"/>
        <dbReference type="ChEBI" id="CHEBI:138191"/>
        <dbReference type="EC" id="3.1.1.29"/>
    </reaction>
</comment>
<dbReference type="InterPro" id="IPR023476">
    <property type="entry name" value="Pep_tRNA_hydro_II_dom_sf"/>
</dbReference>
<keyword evidence="6" id="KW-1185">Reference proteome</keyword>
<dbReference type="GO" id="GO:0004045">
    <property type="term" value="F:peptidyl-tRNA hydrolase activity"/>
    <property type="evidence" value="ECO:0007669"/>
    <property type="project" value="UniProtKB-EC"/>
</dbReference>
<protein>
    <recommendedName>
        <fullName evidence="1">peptidyl-tRNA hydrolase</fullName>
        <ecNumber evidence="1">3.1.1.29</ecNumber>
    </recommendedName>
</protein>